<gene>
    <name evidence="7" type="ORF">JQX41_11570</name>
    <name evidence="8" type="ORF">JQX48_11575</name>
</gene>
<dbReference type="AlphaFoldDB" id="A0A9Q2RXK9"/>
<dbReference type="PANTHER" id="PTHR30346:SF26">
    <property type="entry name" value="HYDROGEN PEROXIDE-INDUCIBLE GENES ACTIVATOR"/>
    <property type="match status" value="1"/>
</dbReference>
<dbReference type="OrthoDB" id="9775392at2"/>
<dbReference type="PANTHER" id="PTHR30346">
    <property type="entry name" value="TRANSCRIPTIONAL DUAL REGULATOR HCAR-RELATED"/>
    <property type="match status" value="1"/>
</dbReference>
<dbReference type="InterPro" id="IPR000847">
    <property type="entry name" value="LysR_HTH_N"/>
</dbReference>
<comment type="similarity">
    <text evidence="1">Belongs to the LysR transcriptional regulatory family.</text>
</comment>
<reference evidence="7 10" key="1">
    <citation type="submission" date="2021-01" db="EMBL/GenBank/DDBJ databases">
        <title>Diatom-associated Roseobacters Show Island Model of Population Structure.</title>
        <authorList>
            <person name="Qu L."/>
            <person name="Feng X."/>
            <person name="Chen Y."/>
            <person name="Li L."/>
            <person name="Wang X."/>
            <person name="Hu Z."/>
            <person name="Wang H."/>
            <person name="Luo H."/>
        </authorList>
    </citation>
    <scope>NUCLEOTIDE SEQUENCE</scope>
    <source>
        <strain evidence="8 10">CC28-63</strain>
        <strain evidence="7">CC28-69</strain>
    </source>
</reference>
<evidence type="ECO:0000256" key="5">
    <source>
        <dbReference type="ARBA" id="ARBA00023163"/>
    </source>
</evidence>
<dbReference type="Gene3D" id="1.10.10.10">
    <property type="entry name" value="Winged helix-like DNA-binding domain superfamily/Winged helix DNA-binding domain"/>
    <property type="match status" value="1"/>
</dbReference>
<keyword evidence="4" id="KW-0010">Activator</keyword>
<evidence type="ECO:0000313" key="9">
    <source>
        <dbReference type="Proteomes" id="UP000755667"/>
    </source>
</evidence>
<keyword evidence="10" id="KW-1185">Reference proteome</keyword>
<dbReference type="EMBL" id="JAFBXE010000006">
    <property type="protein sequence ID" value="MBM2412945.1"/>
    <property type="molecule type" value="Genomic_DNA"/>
</dbReference>
<evidence type="ECO:0000313" key="10">
    <source>
        <dbReference type="Proteomes" id="UP000809440"/>
    </source>
</evidence>
<accession>A0A9Q2RXK9</accession>
<keyword evidence="3" id="KW-0238">DNA-binding</keyword>
<organism evidence="7 9">
    <name type="scientific">Marivita cryptomonadis</name>
    <dbReference type="NCBI Taxonomy" id="505252"/>
    <lineage>
        <taxon>Bacteria</taxon>
        <taxon>Pseudomonadati</taxon>
        <taxon>Pseudomonadota</taxon>
        <taxon>Alphaproteobacteria</taxon>
        <taxon>Rhodobacterales</taxon>
        <taxon>Roseobacteraceae</taxon>
        <taxon>Marivita</taxon>
    </lineage>
</organism>
<dbReference type="Gene3D" id="3.40.190.10">
    <property type="entry name" value="Periplasmic binding protein-like II"/>
    <property type="match status" value="2"/>
</dbReference>
<evidence type="ECO:0000313" key="8">
    <source>
        <dbReference type="EMBL" id="MBM2417613.1"/>
    </source>
</evidence>
<dbReference type="InterPro" id="IPR005119">
    <property type="entry name" value="LysR_subst-bd"/>
</dbReference>
<name>A0A9Q2RXK9_9RHOB</name>
<dbReference type="GeneID" id="62639321"/>
<dbReference type="Proteomes" id="UP000755667">
    <property type="component" value="Unassembled WGS sequence"/>
</dbReference>
<dbReference type="Pfam" id="PF03466">
    <property type="entry name" value="LysR_substrate"/>
    <property type="match status" value="1"/>
</dbReference>
<evidence type="ECO:0000256" key="3">
    <source>
        <dbReference type="ARBA" id="ARBA00023125"/>
    </source>
</evidence>
<feature type="domain" description="HTH lysR-type" evidence="6">
    <location>
        <begin position="4"/>
        <end position="61"/>
    </location>
</feature>
<evidence type="ECO:0000256" key="2">
    <source>
        <dbReference type="ARBA" id="ARBA00023015"/>
    </source>
</evidence>
<sequence>MIGLTIKQLRYFDALARHQHFGRAAEACAISQPALSLQIKELENMAGATLVERGSRTIRLTAIGEDFVAKARQVLLGIDELEDLMRASQGPFAGRFRLGVIPTVAPYLLPDTITALTGRFPDIDLELRESVTKSLVADLLESRLDAAIVALPISEPALREFALFQEDFVLVRPSKDEDKPVPSADMLKTMRLLLLEEGHCFRDQALSFCEITKTQPRQLMEGSSLSTLVQMVGAGMGVTLIPEMAVALETRNAKVSVVTFDAPKPSRTIGMVWRKSNPLADQLMEVGAIVRGVGQRIRQ</sequence>
<dbReference type="GO" id="GO:0003700">
    <property type="term" value="F:DNA-binding transcription factor activity"/>
    <property type="evidence" value="ECO:0007669"/>
    <property type="project" value="InterPro"/>
</dbReference>
<evidence type="ECO:0000313" key="7">
    <source>
        <dbReference type="EMBL" id="MBM2412945.1"/>
    </source>
</evidence>
<dbReference type="Pfam" id="PF00126">
    <property type="entry name" value="HTH_1"/>
    <property type="match status" value="1"/>
</dbReference>
<proteinExistence type="inferred from homology"/>
<dbReference type="CDD" id="cd08411">
    <property type="entry name" value="PBP2_OxyR"/>
    <property type="match status" value="1"/>
</dbReference>
<dbReference type="RefSeq" id="WP_085627596.1">
    <property type="nucleotide sequence ID" value="NZ_JAFBWU010000006.1"/>
</dbReference>
<protein>
    <submittedName>
        <fullName evidence="7">Hydrogen peroxide-inducible genes activator</fullName>
    </submittedName>
</protein>
<comment type="caution">
    <text evidence="7">The sequence shown here is derived from an EMBL/GenBank/DDBJ whole genome shotgun (WGS) entry which is preliminary data.</text>
</comment>
<dbReference type="Proteomes" id="UP000809440">
    <property type="component" value="Unassembled WGS sequence"/>
</dbReference>
<dbReference type="InterPro" id="IPR036390">
    <property type="entry name" value="WH_DNA-bd_sf"/>
</dbReference>
<dbReference type="SUPFAM" id="SSF46785">
    <property type="entry name" value="Winged helix' DNA-binding domain"/>
    <property type="match status" value="1"/>
</dbReference>
<keyword evidence="2" id="KW-0805">Transcription regulation</keyword>
<keyword evidence="5" id="KW-0804">Transcription</keyword>
<evidence type="ECO:0000259" key="6">
    <source>
        <dbReference type="PROSITE" id="PS50931"/>
    </source>
</evidence>
<dbReference type="EMBL" id="JAFBXF010000006">
    <property type="protein sequence ID" value="MBM2417613.1"/>
    <property type="molecule type" value="Genomic_DNA"/>
</dbReference>
<dbReference type="PROSITE" id="PS50931">
    <property type="entry name" value="HTH_LYSR"/>
    <property type="match status" value="1"/>
</dbReference>
<dbReference type="InterPro" id="IPR036388">
    <property type="entry name" value="WH-like_DNA-bd_sf"/>
</dbReference>
<dbReference type="FunFam" id="1.10.10.10:FF:000001">
    <property type="entry name" value="LysR family transcriptional regulator"/>
    <property type="match status" value="1"/>
</dbReference>
<dbReference type="GO" id="GO:0003677">
    <property type="term" value="F:DNA binding"/>
    <property type="evidence" value="ECO:0007669"/>
    <property type="project" value="UniProtKB-KW"/>
</dbReference>
<dbReference type="PRINTS" id="PR00039">
    <property type="entry name" value="HTHLYSR"/>
</dbReference>
<dbReference type="SUPFAM" id="SSF53850">
    <property type="entry name" value="Periplasmic binding protein-like II"/>
    <property type="match status" value="1"/>
</dbReference>
<evidence type="ECO:0000256" key="1">
    <source>
        <dbReference type="ARBA" id="ARBA00009437"/>
    </source>
</evidence>
<evidence type="ECO:0000256" key="4">
    <source>
        <dbReference type="ARBA" id="ARBA00023159"/>
    </source>
</evidence>
<dbReference type="GO" id="GO:0032993">
    <property type="term" value="C:protein-DNA complex"/>
    <property type="evidence" value="ECO:0007669"/>
    <property type="project" value="TreeGrafter"/>
</dbReference>